<sequence>MIKHSALSLAWVLLATNATADELVEQGKKVFMELAQPSCTICHTLSDAGSAGEIGPNLDELAPSETQVQNAVKGGVGLMPAFSDSLSEEQIRAVAHYVASVTGNSP</sequence>
<evidence type="ECO:0000313" key="9">
    <source>
        <dbReference type="EMBL" id="MDK9556537.1"/>
    </source>
</evidence>
<keyword evidence="10" id="KW-1185">Reference proteome</keyword>
<accession>A0ABT7H9B6</accession>
<organism evidence="9 10">
    <name type="scientific">Marinobacter albus</name>
    <dbReference type="NCBI Taxonomy" id="3030833"/>
    <lineage>
        <taxon>Bacteria</taxon>
        <taxon>Pseudomonadati</taxon>
        <taxon>Pseudomonadota</taxon>
        <taxon>Gammaproteobacteria</taxon>
        <taxon>Pseudomonadales</taxon>
        <taxon>Marinobacteraceae</taxon>
        <taxon>Marinobacter</taxon>
    </lineage>
</organism>
<feature type="chain" id="PRO_5045329396" evidence="7">
    <location>
        <begin position="21"/>
        <end position="106"/>
    </location>
</feature>
<keyword evidence="5 6" id="KW-0408">Iron</keyword>
<dbReference type="RefSeq" id="WP_285367159.1">
    <property type="nucleotide sequence ID" value="NZ_JASSQD010000001.1"/>
</dbReference>
<dbReference type="InterPro" id="IPR008168">
    <property type="entry name" value="Cyt_C_IC"/>
</dbReference>
<evidence type="ECO:0000256" key="3">
    <source>
        <dbReference type="ARBA" id="ARBA00022723"/>
    </source>
</evidence>
<evidence type="ECO:0000256" key="2">
    <source>
        <dbReference type="ARBA" id="ARBA00022617"/>
    </source>
</evidence>
<dbReference type="Proteomes" id="UP001223547">
    <property type="component" value="Unassembled WGS sequence"/>
</dbReference>
<evidence type="ECO:0000313" key="10">
    <source>
        <dbReference type="Proteomes" id="UP001223547"/>
    </source>
</evidence>
<dbReference type="SUPFAM" id="SSF46626">
    <property type="entry name" value="Cytochrome c"/>
    <property type="match status" value="1"/>
</dbReference>
<comment type="caution">
    <text evidence="9">The sequence shown here is derived from an EMBL/GenBank/DDBJ whole genome shotgun (WGS) entry which is preliminary data.</text>
</comment>
<dbReference type="InterPro" id="IPR050597">
    <property type="entry name" value="Cytochrome_c_Oxidase_Subunit"/>
</dbReference>
<evidence type="ECO:0000259" key="8">
    <source>
        <dbReference type="PROSITE" id="PS51007"/>
    </source>
</evidence>
<keyword evidence="4" id="KW-0249">Electron transport</keyword>
<proteinExistence type="predicted"/>
<name>A0ABT7H9B6_9GAMM</name>
<feature type="signal peptide" evidence="7">
    <location>
        <begin position="1"/>
        <end position="20"/>
    </location>
</feature>
<dbReference type="PANTHER" id="PTHR33751">
    <property type="entry name" value="CBB3-TYPE CYTOCHROME C OXIDASE SUBUNIT FIXP"/>
    <property type="match status" value="1"/>
</dbReference>
<feature type="domain" description="Cytochrome c" evidence="8">
    <location>
        <begin position="22"/>
        <end position="102"/>
    </location>
</feature>
<dbReference type="EMBL" id="JASSQD010000001">
    <property type="protein sequence ID" value="MDK9556537.1"/>
    <property type="molecule type" value="Genomic_DNA"/>
</dbReference>
<dbReference type="InterPro" id="IPR009056">
    <property type="entry name" value="Cyt_c-like_dom"/>
</dbReference>
<dbReference type="InterPro" id="IPR036909">
    <property type="entry name" value="Cyt_c-like_dom_sf"/>
</dbReference>
<keyword evidence="7" id="KW-0732">Signal</keyword>
<evidence type="ECO:0000256" key="5">
    <source>
        <dbReference type="ARBA" id="ARBA00023004"/>
    </source>
</evidence>
<evidence type="ECO:0000256" key="6">
    <source>
        <dbReference type="PROSITE-ProRule" id="PRU00433"/>
    </source>
</evidence>
<evidence type="ECO:0000256" key="1">
    <source>
        <dbReference type="ARBA" id="ARBA00022448"/>
    </source>
</evidence>
<dbReference type="PROSITE" id="PS51007">
    <property type="entry name" value="CYTC"/>
    <property type="match status" value="1"/>
</dbReference>
<reference evidence="9 10" key="1">
    <citation type="submission" date="2023-05" db="EMBL/GenBank/DDBJ databases">
        <title>Marinobacter albus sp. nov., a marine bacterium isolated from sand in a coastal intertidal zone of huludao.</title>
        <authorList>
            <person name="Deng T."/>
        </authorList>
    </citation>
    <scope>NUCLEOTIDE SEQUENCE [LARGE SCALE GENOMIC DNA]</scope>
    <source>
        <strain evidence="9 10">M216</strain>
    </source>
</reference>
<dbReference type="Gene3D" id="1.10.760.10">
    <property type="entry name" value="Cytochrome c-like domain"/>
    <property type="match status" value="1"/>
</dbReference>
<keyword evidence="3 6" id="KW-0479">Metal-binding</keyword>
<evidence type="ECO:0000256" key="7">
    <source>
        <dbReference type="SAM" id="SignalP"/>
    </source>
</evidence>
<dbReference type="PANTHER" id="PTHR33751:SF1">
    <property type="entry name" value="CBB3-TYPE CYTOCHROME C OXIDASE SUBUNIT FIXP"/>
    <property type="match status" value="1"/>
</dbReference>
<protein>
    <submittedName>
        <fullName evidence="9">Cytochrome c</fullName>
    </submittedName>
</protein>
<keyword evidence="1" id="KW-0813">Transport</keyword>
<gene>
    <name evidence="9" type="ORF">QQF73_02780</name>
</gene>
<dbReference type="PRINTS" id="PR00605">
    <property type="entry name" value="CYTCHROMECIC"/>
</dbReference>
<keyword evidence="2 6" id="KW-0349">Heme</keyword>
<dbReference type="Pfam" id="PF13442">
    <property type="entry name" value="Cytochrome_CBB3"/>
    <property type="match status" value="1"/>
</dbReference>
<evidence type="ECO:0000256" key="4">
    <source>
        <dbReference type="ARBA" id="ARBA00022982"/>
    </source>
</evidence>